<evidence type="ECO:0000259" key="1">
    <source>
        <dbReference type="Pfam" id="PF18200"/>
    </source>
</evidence>
<reference evidence="2 3" key="1">
    <citation type="submission" date="2020-03" db="EMBL/GenBank/DDBJ databases">
        <title>Bacterial samples isolated from urine from healthy bovine heifers (Gyr breed).</title>
        <authorList>
            <person name="Giannattasio-Ferraz S."/>
            <person name="Maskeri L."/>
            <person name="Penido A."/>
            <person name="Barbosa-Stancioli E.F."/>
            <person name="Putonti C."/>
        </authorList>
    </citation>
    <scope>NUCLEOTIDE SEQUENCE [LARGE SCALE GENOMIC DNA]</scope>
    <source>
        <strain evidence="2 3">UFMG-H7</strain>
    </source>
</reference>
<dbReference type="Proteomes" id="UP000521358">
    <property type="component" value="Unassembled WGS sequence"/>
</dbReference>
<protein>
    <recommendedName>
        <fullName evidence="1">Cell-surface Ig-like bacterial domain-containing protein</fullName>
    </recommendedName>
</protein>
<accession>A0A7X6I383</accession>
<sequence length="90" mass="10296">MTVRPWSVNTSQKFNGDLELKIFKQYNVLYLPGTVVRIEGFSEEFEIQSNGKIIIPNEKLPNASTISFMRVIEPGKIQSRQMGVSIYSKK</sequence>
<comment type="caution">
    <text evidence="2">The sequence shown here is derived from an EMBL/GenBank/DDBJ whole genome shotgun (WGS) entry which is preliminary data.</text>
</comment>
<proteinExistence type="predicted"/>
<dbReference type="InterPro" id="IPR041339">
    <property type="entry name" value="Ig-like_bac"/>
</dbReference>
<gene>
    <name evidence="2" type="ORF">HED35_05895</name>
</gene>
<evidence type="ECO:0000313" key="2">
    <source>
        <dbReference type="EMBL" id="NKC67614.1"/>
    </source>
</evidence>
<name>A0A7X6I383_9ENTE</name>
<dbReference type="EMBL" id="JAAVMB010000005">
    <property type="protein sequence ID" value="NKC67614.1"/>
    <property type="molecule type" value="Genomic_DNA"/>
</dbReference>
<dbReference type="AlphaFoldDB" id="A0A7X6I383"/>
<dbReference type="Pfam" id="PF18200">
    <property type="entry name" value="Big_11"/>
    <property type="match status" value="1"/>
</dbReference>
<evidence type="ECO:0000313" key="3">
    <source>
        <dbReference type="Proteomes" id="UP000521358"/>
    </source>
</evidence>
<dbReference type="RefSeq" id="WP_167806762.1">
    <property type="nucleotide sequence ID" value="NZ_JAAVMB010000005.1"/>
</dbReference>
<feature type="domain" description="Cell-surface Ig-like bacterial" evidence="1">
    <location>
        <begin position="7"/>
        <end position="72"/>
    </location>
</feature>
<organism evidence="2 3">
    <name type="scientific">Vagococcus fluvialis</name>
    <dbReference type="NCBI Taxonomy" id="2738"/>
    <lineage>
        <taxon>Bacteria</taxon>
        <taxon>Bacillati</taxon>
        <taxon>Bacillota</taxon>
        <taxon>Bacilli</taxon>
        <taxon>Lactobacillales</taxon>
        <taxon>Enterococcaceae</taxon>
        <taxon>Vagococcus</taxon>
    </lineage>
</organism>